<gene>
    <name evidence="3" type="ORF">HPB48_012883</name>
</gene>
<dbReference type="Proteomes" id="UP000821853">
    <property type="component" value="Chromosome 9"/>
</dbReference>
<accession>A0A9J6H5L2</accession>
<dbReference type="GO" id="GO:0008270">
    <property type="term" value="F:zinc ion binding"/>
    <property type="evidence" value="ECO:0007669"/>
    <property type="project" value="UniProtKB-KW"/>
</dbReference>
<dbReference type="InterPro" id="IPR001878">
    <property type="entry name" value="Znf_CCHC"/>
</dbReference>
<reference evidence="3 4" key="1">
    <citation type="journal article" date="2020" name="Cell">
        <title>Large-Scale Comparative Analyses of Tick Genomes Elucidate Their Genetic Diversity and Vector Capacities.</title>
        <authorList>
            <consortium name="Tick Genome and Microbiome Consortium (TIGMIC)"/>
            <person name="Jia N."/>
            <person name="Wang J."/>
            <person name="Shi W."/>
            <person name="Du L."/>
            <person name="Sun Y."/>
            <person name="Zhan W."/>
            <person name="Jiang J.F."/>
            <person name="Wang Q."/>
            <person name="Zhang B."/>
            <person name="Ji P."/>
            <person name="Bell-Sakyi L."/>
            <person name="Cui X.M."/>
            <person name="Yuan T.T."/>
            <person name="Jiang B.G."/>
            <person name="Yang W.F."/>
            <person name="Lam T.T."/>
            <person name="Chang Q.C."/>
            <person name="Ding S.J."/>
            <person name="Wang X.J."/>
            <person name="Zhu J.G."/>
            <person name="Ruan X.D."/>
            <person name="Zhao L."/>
            <person name="Wei J.T."/>
            <person name="Ye R.Z."/>
            <person name="Que T.C."/>
            <person name="Du C.H."/>
            <person name="Zhou Y.H."/>
            <person name="Cheng J.X."/>
            <person name="Dai P.F."/>
            <person name="Guo W.B."/>
            <person name="Han X.H."/>
            <person name="Huang E.J."/>
            <person name="Li L.F."/>
            <person name="Wei W."/>
            <person name="Gao Y.C."/>
            <person name="Liu J.Z."/>
            <person name="Shao H.Z."/>
            <person name="Wang X."/>
            <person name="Wang C.C."/>
            <person name="Yang T.C."/>
            <person name="Huo Q.B."/>
            <person name="Li W."/>
            <person name="Chen H.Y."/>
            <person name="Chen S.E."/>
            <person name="Zhou L.G."/>
            <person name="Ni X.B."/>
            <person name="Tian J.H."/>
            <person name="Sheng Y."/>
            <person name="Liu T."/>
            <person name="Pan Y.S."/>
            <person name="Xia L.Y."/>
            <person name="Li J."/>
            <person name="Zhao F."/>
            <person name="Cao W.C."/>
        </authorList>
    </citation>
    <scope>NUCLEOTIDE SEQUENCE [LARGE SCALE GENOMIC DNA]</scope>
    <source>
        <strain evidence="3">HaeL-2018</strain>
    </source>
</reference>
<keyword evidence="4" id="KW-1185">Reference proteome</keyword>
<feature type="domain" description="CCHC-type" evidence="2">
    <location>
        <begin position="191"/>
        <end position="204"/>
    </location>
</feature>
<protein>
    <recommendedName>
        <fullName evidence="2">CCHC-type domain-containing protein</fullName>
    </recommendedName>
</protein>
<dbReference type="VEuPathDB" id="VectorBase:HLOH_045180"/>
<name>A0A9J6H5L2_HAELO</name>
<evidence type="ECO:0000256" key="1">
    <source>
        <dbReference type="PROSITE-ProRule" id="PRU00047"/>
    </source>
</evidence>
<dbReference type="OrthoDB" id="6515834at2759"/>
<keyword evidence="1" id="KW-0479">Metal-binding</keyword>
<comment type="caution">
    <text evidence="3">The sequence shown here is derived from an EMBL/GenBank/DDBJ whole genome shotgun (WGS) entry which is preliminary data.</text>
</comment>
<dbReference type="GO" id="GO:0003676">
    <property type="term" value="F:nucleic acid binding"/>
    <property type="evidence" value="ECO:0007669"/>
    <property type="project" value="InterPro"/>
</dbReference>
<organism evidence="3 4">
    <name type="scientific">Haemaphysalis longicornis</name>
    <name type="common">Bush tick</name>
    <dbReference type="NCBI Taxonomy" id="44386"/>
    <lineage>
        <taxon>Eukaryota</taxon>
        <taxon>Metazoa</taxon>
        <taxon>Ecdysozoa</taxon>
        <taxon>Arthropoda</taxon>
        <taxon>Chelicerata</taxon>
        <taxon>Arachnida</taxon>
        <taxon>Acari</taxon>
        <taxon>Parasitiformes</taxon>
        <taxon>Ixodida</taxon>
        <taxon>Ixodoidea</taxon>
        <taxon>Ixodidae</taxon>
        <taxon>Haemaphysalinae</taxon>
        <taxon>Haemaphysalis</taxon>
    </lineage>
</organism>
<proteinExistence type="predicted"/>
<dbReference type="OMA" id="PEDCHFR"/>
<keyword evidence="1" id="KW-0863">Zinc-finger</keyword>
<dbReference type="AlphaFoldDB" id="A0A9J6H5L2"/>
<evidence type="ECO:0000259" key="2">
    <source>
        <dbReference type="PROSITE" id="PS50158"/>
    </source>
</evidence>
<evidence type="ECO:0000313" key="3">
    <source>
        <dbReference type="EMBL" id="KAH9382353.1"/>
    </source>
</evidence>
<sequence>MNAAPTGVYACPPQLDETSDKWPAYQVRLEAFFEGNGITEDTKKRVLLVTALSTHTVDVLSGRCAPDKVNELSYPQVVALLKQHFSLQLNEIAQSYKFFTSSQLPGELVKDTSLDRMLRDHIVCGLRSAGVRRQLLAKPQLTRSEAEENAISTEMVEANAQEIVSPATEGSVHALGGQSYRPRSRPQIVACYRCGAKGHGPEDCHFRSGSCFRYKQ</sequence>
<keyword evidence="1" id="KW-0862">Zinc</keyword>
<dbReference type="EMBL" id="JABSTR010000011">
    <property type="protein sequence ID" value="KAH9382353.1"/>
    <property type="molecule type" value="Genomic_DNA"/>
</dbReference>
<dbReference type="PROSITE" id="PS50158">
    <property type="entry name" value="ZF_CCHC"/>
    <property type="match status" value="1"/>
</dbReference>
<evidence type="ECO:0000313" key="4">
    <source>
        <dbReference type="Proteomes" id="UP000821853"/>
    </source>
</evidence>